<keyword evidence="2" id="KW-1133">Transmembrane helix</keyword>
<keyword evidence="2" id="KW-0472">Membrane</keyword>
<evidence type="ECO:0000256" key="2">
    <source>
        <dbReference type="SAM" id="Phobius"/>
    </source>
</evidence>
<feature type="non-terminal residue" evidence="3">
    <location>
        <position position="348"/>
    </location>
</feature>
<dbReference type="Proteomes" id="UP001608902">
    <property type="component" value="Unassembled WGS sequence"/>
</dbReference>
<dbReference type="Pfam" id="PF09746">
    <property type="entry name" value="Membralin"/>
    <property type="match status" value="1"/>
</dbReference>
<evidence type="ECO:0000313" key="4">
    <source>
        <dbReference type="Proteomes" id="UP001608902"/>
    </source>
</evidence>
<sequence length="348" mass="40146">MDTTNIPQTSQSAIAAGPAHRAENRTADIPPRVVAYNPDTQPPQNQFGIVRDRLFHTMLVRMALSYNRHVPQIVRRLIEFFVLLIAISFVMLLLYVHMMLGRPDASCLAHLNWPRDGVLRVEVVNNLENYIAQQEKLRERSDGESPSNGGFCPYDIKDIFIHWPNKLPKEAFSSKPSPIKRKSSRWGGLLSADELLFSMFLKPDKTLKQPLDMDEISLFFSEKDGLYVTNDSDYTDEESEASFEYVVEYSLHYGLLRLPHSYRLEHNIPFLLVRLDPETHECFGDWMSRKTMKYLIGYEDVLMSSVKALAENESDKGYLRDMITGEHYRFVTMNSGKMTYITALFVML</sequence>
<dbReference type="AlphaFoldDB" id="A0ABD6ERV8"/>
<organism evidence="3 4">
    <name type="scientific">Gnathostoma spinigerum</name>
    <dbReference type="NCBI Taxonomy" id="75299"/>
    <lineage>
        <taxon>Eukaryota</taxon>
        <taxon>Metazoa</taxon>
        <taxon>Ecdysozoa</taxon>
        <taxon>Nematoda</taxon>
        <taxon>Chromadorea</taxon>
        <taxon>Rhabditida</taxon>
        <taxon>Spirurina</taxon>
        <taxon>Gnathostomatomorpha</taxon>
        <taxon>Gnathostomatoidea</taxon>
        <taxon>Gnathostomatidae</taxon>
        <taxon>Gnathostoma</taxon>
    </lineage>
</organism>
<feature type="compositionally biased region" description="Polar residues" evidence="1">
    <location>
        <begin position="1"/>
        <end position="13"/>
    </location>
</feature>
<feature type="transmembrane region" description="Helical" evidence="2">
    <location>
        <begin position="77"/>
        <end position="100"/>
    </location>
</feature>
<evidence type="ECO:0000313" key="3">
    <source>
        <dbReference type="EMBL" id="MFH4982688.1"/>
    </source>
</evidence>
<evidence type="ECO:0008006" key="5">
    <source>
        <dbReference type="Google" id="ProtNLM"/>
    </source>
</evidence>
<dbReference type="EMBL" id="JBGFUD010009866">
    <property type="protein sequence ID" value="MFH4982688.1"/>
    <property type="molecule type" value="Genomic_DNA"/>
</dbReference>
<proteinExistence type="predicted"/>
<dbReference type="InterPro" id="IPR019144">
    <property type="entry name" value="Membralin"/>
</dbReference>
<protein>
    <recommendedName>
        <fullName evidence="5">Membralin</fullName>
    </recommendedName>
</protein>
<reference evidence="3 4" key="1">
    <citation type="submission" date="2024-08" db="EMBL/GenBank/DDBJ databases">
        <title>Gnathostoma spinigerum genome.</title>
        <authorList>
            <person name="Gonzalez-Bertolin B."/>
            <person name="Monzon S."/>
            <person name="Zaballos A."/>
            <person name="Jimenez P."/>
            <person name="Dekumyoy P."/>
            <person name="Varona S."/>
            <person name="Cuesta I."/>
            <person name="Sumanam S."/>
            <person name="Adisakwattana P."/>
            <person name="Gasser R.B."/>
            <person name="Hernandez-Gonzalez A."/>
            <person name="Young N.D."/>
            <person name="Perteguer M.J."/>
        </authorList>
    </citation>
    <scope>NUCLEOTIDE SEQUENCE [LARGE SCALE GENOMIC DNA]</scope>
    <source>
        <strain evidence="3">AL3</strain>
        <tissue evidence="3">Liver</tissue>
    </source>
</reference>
<dbReference type="PANTHER" id="PTHR21650">
    <property type="entry name" value="MEMBRALIN/KINETOCHORE PROTEIN NUF2"/>
    <property type="match status" value="1"/>
</dbReference>
<feature type="region of interest" description="Disordered" evidence="1">
    <location>
        <begin position="1"/>
        <end position="22"/>
    </location>
</feature>
<comment type="caution">
    <text evidence="3">The sequence shown here is derived from an EMBL/GenBank/DDBJ whole genome shotgun (WGS) entry which is preliminary data.</text>
</comment>
<keyword evidence="4" id="KW-1185">Reference proteome</keyword>
<name>A0ABD6ERV8_9BILA</name>
<keyword evidence="2" id="KW-0812">Transmembrane</keyword>
<accession>A0ABD6ERV8</accession>
<evidence type="ECO:0000256" key="1">
    <source>
        <dbReference type="SAM" id="MobiDB-lite"/>
    </source>
</evidence>
<gene>
    <name evidence="3" type="ORF">AB6A40_009397</name>
</gene>
<dbReference type="PANTHER" id="PTHR21650:SF4">
    <property type="entry name" value="MEMBRALIN"/>
    <property type="match status" value="1"/>
</dbReference>